<sequence length="546" mass="58223">MAGEKTPGKKPPRKDDAKGGAGRKPAQSGQSDKSGKSGKSGKPSATSGTRRSGGKRGKPTLTPLVARAVLAICVAATLLVMLLFVFGSPMKPFTDSSARKPAVAEKNDRKPQTPQPGQKQQKGDAKRGEQAELPQLPRFPQLPQTPVGDTPGGDVSTDAAKGSAAGTAGGDASQPAQPERAANGKPVPAEAREANGEVRQPVTPGNLPYEETLDAPVEAGVKQVDYALVQTVTRLGLGRDRLRLASIENRQAKGQAFHFQRMEMRLDGAPDRFVQTLKETLAAWSDSANVEQRADDLLIVTVDGLPTHEISLLLYEGAPPPVAVAPGGARLAIVIDDIGESMSAARDLAALDYPVTFSVWPRSTHAREAAEVAHRAGREVMIHLPMEPVRYPQVKPGPGAILSGQQPQEMAALVRDAVRRVPHAVGLNNHMGSRATQNAAAMRTVCEALDGTGMFVLDSMTHPASKLYYEAKRAGLPAYKRNVFLDVIADKRNIMFQLDKAARIAQAEGQAIAIGHPLPETVAALKEWARTRDRTVTIVTVRQLSH</sequence>
<keyword evidence="2" id="KW-0812">Transmembrane</keyword>
<dbReference type="Gene3D" id="3.20.20.370">
    <property type="entry name" value="Glycoside hydrolase/deacetylase"/>
    <property type="match status" value="1"/>
</dbReference>
<keyword evidence="2" id="KW-1133">Transmembrane helix</keyword>
<name>A0ABS0J9D0_9BACT</name>
<dbReference type="PANTHER" id="PTHR30105">
    <property type="entry name" value="UNCHARACTERIZED YIBQ-RELATED"/>
    <property type="match status" value="1"/>
</dbReference>
<evidence type="ECO:0000256" key="2">
    <source>
        <dbReference type="SAM" id="Phobius"/>
    </source>
</evidence>
<evidence type="ECO:0000313" key="4">
    <source>
        <dbReference type="Proteomes" id="UP001194469"/>
    </source>
</evidence>
<feature type="region of interest" description="Disordered" evidence="1">
    <location>
        <begin position="94"/>
        <end position="187"/>
    </location>
</feature>
<feature type="compositionally biased region" description="Low complexity" evidence="1">
    <location>
        <begin position="40"/>
        <end position="50"/>
    </location>
</feature>
<feature type="compositionally biased region" description="Low complexity" evidence="1">
    <location>
        <begin position="133"/>
        <end position="146"/>
    </location>
</feature>
<dbReference type="EMBL" id="VRYY01000550">
    <property type="protein sequence ID" value="MBG3878338.1"/>
    <property type="molecule type" value="Genomic_DNA"/>
</dbReference>
<evidence type="ECO:0008006" key="5">
    <source>
        <dbReference type="Google" id="ProtNLM"/>
    </source>
</evidence>
<proteinExistence type="predicted"/>
<evidence type="ECO:0000313" key="3">
    <source>
        <dbReference type="EMBL" id="MBG3878338.1"/>
    </source>
</evidence>
<dbReference type="SUPFAM" id="SSF88713">
    <property type="entry name" value="Glycoside hydrolase/deacetylase"/>
    <property type="match status" value="1"/>
</dbReference>
<dbReference type="RefSeq" id="WP_196610275.1">
    <property type="nucleotide sequence ID" value="NZ_VRYY01000550.1"/>
</dbReference>
<protein>
    <recommendedName>
        <fullName evidence="5">Divergent polysaccharide deacetylase family protein</fullName>
    </recommendedName>
</protein>
<dbReference type="InterPro" id="IPR006837">
    <property type="entry name" value="Divergent_DAC"/>
</dbReference>
<evidence type="ECO:0000256" key="1">
    <source>
        <dbReference type="SAM" id="MobiDB-lite"/>
    </source>
</evidence>
<dbReference type="CDD" id="cd10936">
    <property type="entry name" value="CE4_DAC2"/>
    <property type="match status" value="1"/>
</dbReference>
<organism evidence="3 4">
    <name type="scientific">Nitratidesulfovibrio oxamicus</name>
    <dbReference type="NCBI Taxonomy" id="32016"/>
    <lineage>
        <taxon>Bacteria</taxon>
        <taxon>Pseudomonadati</taxon>
        <taxon>Thermodesulfobacteriota</taxon>
        <taxon>Desulfovibrionia</taxon>
        <taxon>Desulfovibrionales</taxon>
        <taxon>Desulfovibrionaceae</taxon>
        <taxon>Nitratidesulfovibrio</taxon>
    </lineage>
</organism>
<keyword evidence="2" id="KW-0472">Membrane</keyword>
<keyword evidence="4" id="KW-1185">Reference proteome</keyword>
<dbReference type="PANTHER" id="PTHR30105:SF2">
    <property type="entry name" value="DIVERGENT POLYSACCHARIDE DEACETYLASE SUPERFAMILY"/>
    <property type="match status" value="1"/>
</dbReference>
<feature type="region of interest" description="Disordered" evidence="1">
    <location>
        <begin position="1"/>
        <end position="60"/>
    </location>
</feature>
<reference evidence="3 4" key="1">
    <citation type="submission" date="2019-08" db="EMBL/GenBank/DDBJ databases">
        <authorList>
            <person name="Luo N."/>
        </authorList>
    </citation>
    <scope>NUCLEOTIDE SEQUENCE [LARGE SCALE GENOMIC DNA]</scope>
    <source>
        <strain evidence="3 4">NCIMB 9442</strain>
    </source>
</reference>
<gene>
    <name evidence="3" type="ORF">FVW20_15290</name>
</gene>
<dbReference type="Proteomes" id="UP001194469">
    <property type="component" value="Unassembled WGS sequence"/>
</dbReference>
<dbReference type="InterPro" id="IPR011330">
    <property type="entry name" value="Glyco_hydro/deAcase_b/a-brl"/>
</dbReference>
<feature type="transmembrane region" description="Helical" evidence="2">
    <location>
        <begin position="64"/>
        <end position="86"/>
    </location>
</feature>
<feature type="compositionally biased region" description="Low complexity" evidence="1">
    <location>
        <begin position="156"/>
        <end position="173"/>
    </location>
</feature>
<comment type="caution">
    <text evidence="3">The sequence shown here is derived from an EMBL/GenBank/DDBJ whole genome shotgun (WGS) entry which is preliminary data.</text>
</comment>
<feature type="compositionally biased region" description="Basic and acidic residues" evidence="1">
    <location>
        <begin position="102"/>
        <end position="111"/>
    </location>
</feature>
<feature type="compositionally biased region" description="Basic and acidic residues" evidence="1">
    <location>
        <begin position="121"/>
        <end position="130"/>
    </location>
</feature>
<accession>A0ABS0J9D0</accession>
<dbReference type="Pfam" id="PF04748">
    <property type="entry name" value="Polysacc_deac_2"/>
    <property type="match status" value="1"/>
</dbReference>